<protein>
    <submittedName>
        <fullName evidence="2">Uncharacterized protein</fullName>
    </submittedName>
</protein>
<keyword evidence="1" id="KW-0472">Membrane</keyword>
<proteinExistence type="predicted"/>
<keyword evidence="3" id="KW-1185">Reference proteome</keyword>
<reference evidence="2" key="1">
    <citation type="journal article" date="2022" name="Int. J. Mol. Sci.">
        <title>Draft Genome of Tanacetum Coccineum: Genomic Comparison of Closely Related Tanacetum-Family Plants.</title>
        <authorList>
            <person name="Yamashiro T."/>
            <person name="Shiraishi A."/>
            <person name="Nakayama K."/>
            <person name="Satake H."/>
        </authorList>
    </citation>
    <scope>NUCLEOTIDE SEQUENCE</scope>
</reference>
<keyword evidence="1" id="KW-0812">Transmembrane</keyword>
<dbReference type="Proteomes" id="UP001151760">
    <property type="component" value="Unassembled WGS sequence"/>
</dbReference>
<name>A0ABQ5CB80_9ASTR</name>
<sequence>MLGASGVQIPENNLDNLQSIREEDGTSEIVDPQDCLGSLVLEVLDSTILTLLLEPTDLVAFGFLLYTLSSEVCMIAGAIVVSLKGTALVEVQKQSSSYSN</sequence>
<accession>A0ABQ5CB80</accession>
<comment type="caution">
    <text evidence="2">The sequence shown here is derived from an EMBL/GenBank/DDBJ whole genome shotgun (WGS) entry which is preliminary data.</text>
</comment>
<evidence type="ECO:0000313" key="2">
    <source>
        <dbReference type="EMBL" id="GJT22484.1"/>
    </source>
</evidence>
<dbReference type="EMBL" id="BQNB010013971">
    <property type="protein sequence ID" value="GJT22484.1"/>
    <property type="molecule type" value="Genomic_DNA"/>
</dbReference>
<organism evidence="2 3">
    <name type="scientific">Tanacetum coccineum</name>
    <dbReference type="NCBI Taxonomy" id="301880"/>
    <lineage>
        <taxon>Eukaryota</taxon>
        <taxon>Viridiplantae</taxon>
        <taxon>Streptophyta</taxon>
        <taxon>Embryophyta</taxon>
        <taxon>Tracheophyta</taxon>
        <taxon>Spermatophyta</taxon>
        <taxon>Magnoliopsida</taxon>
        <taxon>eudicotyledons</taxon>
        <taxon>Gunneridae</taxon>
        <taxon>Pentapetalae</taxon>
        <taxon>asterids</taxon>
        <taxon>campanulids</taxon>
        <taxon>Asterales</taxon>
        <taxon>Asteraceae</taxon>
        <taxon>Asteroideae</taxon>
        <taxon>Anthemideae</taxon>
        <taxon>Anthemidinae</taxon>
        <taxon>Tanacetum</taxon>
    </lineage>
</organism>
<feature type="transmembrane region" description="Helical" evidence="1">
    <location>
        <begin position="58"/>
        <end position="83"/>
    </location>
</feature>
<gene>
    <name evidence="2" type="ORF">Tco_0892421</name>
</gene>
<evidence type="ECO:0000313" key="3">
    <source>
        <dbReference type="Proteomes" id="UP001151760"/>
    </source>
</evidence>
<keyword evidence="1" id="KW-1133">Transmembrane helix</keyword>
<evidence type="ECO:0000256" key="1">
    <source>
        <dbReference type="SAM" id="Phobius"/>
    </source>
</evidence>
<reference evidence="2" key="2">
    <citation type="submission" date="2022-01" db="EMBL/GenBank/DDBJ databases">
        <authorList>
            <person name="Yamashiro T."/>
            <person name="Shiraishi A."/>
            <person name="Satake H."/>
            <person name="Nakayama K."/>
        </authorList>
    </citation>
    <scope>NUCLEOTIDE SEQUENCE</scope>
</reference>